<evidence type="ECO:0008006" key="3">
    <source>
        <dbReference type="Google" id="ProtNLM"/>
    </source>
</evidence>
<gene>
    <name evidence="1" type="ORF">SAMN05661053_2319</name>
</gene>
<sequence length="234" mass="27083">MSNTSYDSQFQSIPFYKTHPYMMPFVGDDYESSKHKKLLLIGESHYMPEGSIVHHGVNTWYGSSVLTSDEQDWCNTRGTREGKSGRFGKEIDRCLNLVLPSGDNGWQQVAFLNYFLRPADDRQGIGDLWNSYGGKDVDCEQAIRNFIKVLDILKPDLFVFLSSTVCKQAEGFDYLKCFGGNLWDWTKSHGIEDYIYTNHPSSAHWNQTMSKYDKARGMTSRDFFCAWLKEKWLR</sequence>
<dbReference type="AlphaFoldDB" id="A0A380S6X8"/>
<evidence type="ECO:0000313" key="2">
    <source>
        <dbReference type="Proteomes" id="UP000255423"/>
    </source>
</evidence>
<reference evidence="1 2" key="1">
    <citation type="submission" date="2017-08" db="EMBL/GenBank/DDBJ databases">
        <authorList>
            <person name="de Groot N.N."/>
        </authorList>
    </citation>
    <scope>NUCLEOTIDE SEQUENCE [LARGE SCALE GENOMIC DNA]</scope>
    <source>
        <strain evidence="1 2">HM2</strain>
    </source>
</reference>
<name>A0A380S6X8_FIBSU</name>
<dbReference type="RefSeq" id="WP_219931051.1">
    <property type="nucleotide sequence ID" value="NZ_UHJL01000003.1"/>
</dbReference>
<organism evidence="1 2">
    <name type="scientific">Fibrobacter succinogenes</name>
    <name type="common">Bacteroides succinogenes</name>
    <dbReference type="NCBI Taxonomy" id="833"/>
    <lineage>
        <taxon>Bacteria</taxon>
        <taxon>Pseudomonadati</taxon>
        <taxon>Fibrobacterota</taxon>
        <taxon>Fibrobacteria</taxon>
        <taxon>Fibrobacterales</taxon>
        <taxon>Fibrobacteraceae</taxon>
        <taxon>Fibrobacter</taxon>
    </lineage>
</organism>
<dbReference type="EMBL" id="UHJL01000003">
    <property type="protein sequence ID" value="SUQ24905.1"/>
    <property type="molecule type" value="Genomic_DNA"/>
</dbReference>
<accession>A0A380S6X8</accession>
<dbReference type="Proteomes" id="UP000255423">
    <property type="component" value="Unassembled WGS sequence"/>
</dbReference>
<proteinExistence type="predicted"/>
<protein>
    <recommendedName>
        <fullName evidence="3">Uracil DNA glycosylase superfamily protein</fullName>
    </recommendedName>
</protein>
<evidence type="ECO:0000313" key="1">
    <source>
        <dbReference type="EMBL" id="SUQ24905.1"/>
    </source>
</evidence>